<dbReference type="RefSeq" id="WP_117451805.1">
    <property type="nucleotide sequence ID" value="NZ_CP060636.1"/>
</dbReference>
<organism evidence="1 2">
    <name type="scientific">[Eubacterium] hominis</name>
    <dbReference type="NCBI Taxonomy" id="2764325"/>
    <lineage>
        <taxon>Bacteria</taxon>
        <taxon>Bacillati</taxon>
        <taxon>Bacillota</taxon>
        <taxon>Erysipelotrichia</taxon>
        <taxon>Erysipelotrichales</taxon>
        <taxon>Erysipelotrichaceae</taxon>
        <taxon>Amedibacillus</taxon>
    </lineage>
</organism>
<dbReference type="GO" id="GO:0006974">
    <property type="term" value="P:DNA damage response"/>
    <property type="evidence" value="ECO:0007669"/>
    <property type="project" value="TreeGrafter"/>
</dbReference>
<evidence type="ECO:0000313" key="1">
    <source>
        <dbReference type="EMBL" id="QNM11331.1"/>
    </source>
</evidence>
<dbReference type="KEGG" id="ehn:H9Q80_13830"/>
<dbReference type="PANTHER" id="PTHR34387:SF2">
    <property type="entry name" value="SLR1258 PROTEIN"/>
    <property type="match status" value="1"/>
</dbReference>
<sequence length="218" mass="24999">MERTITVKGIGKVSACSDYVILKMRLEAKDKQYDKVMDTATKQLAELKQSLLSIGFEKNAVKTTNFKVYTDYDSYKDEHDHYQRVFTGFVCCHQLKLAFDFDLKRLSQVLVTIASCPTHLELDIVFTVKNPTEINDALLREAAINAKKKAELLCEASGVKLGQLLIIDYNWDELNVYSDTKYKFDERSFRELSAIPSMDIEPDNIDVQDTATFVWEIV</sequence>
<evidence type="ECO:0000313" key="2">
    <source>
        <dbReference type="Proteomes" id="UP000515856"/>
    </source>
</evidence>
<dbReference type="Proteomes" id="UP000515856">
    <property type="component" value="Chromosome"/>
</dbReference>
<dbReference type="InterPro" id="IPR052022">
    <property type="entry name" value="26kDa_periplasmic_antigen"/>
</dbReference>
<dbReference type="Gene3D" id="3.30.70.2970">
    <property type="entry name" value="Protein of unknown function (DUF541), domain 2"/>
    <property type="match status" value="1"/>
</dbReference>
<gene>
    <name evidence="1" type="ORF">H9Q80_13830</name>
</gene>
<reference evidence="1 2" key="1">
    <citation type="submission" date="2020-08" db="EMBL/GenBank/DDBJ databases">
        <authorList>
            <person name="Liu C."/>
            <person name="Sun Q."/>
        </authorList>
    </citation>
    <scope>NUCLEOTIDE SEQUENCE [LARGE SCALE GENOMIC DNA]</scope>
    <source>
        <strain evidence="1 2">NSJ-61</strain>
    </source>
</reference>
<dbReference type="PANTHER" id="PTHR34387">
    <property type="entry name" value="SLR1258 PROTEIN"/>
    <property type="match status" value="1"/>
</dbReference>
<dbReference type="AlphaFoldDB" id="A0A7G9GKJ9"/>
<dbReference type="Pfam" id="PF04402">
    <property type="entry name" value="SIMPL"/>
    <property type="match status" value="1"/>
</dbReference>
<dbReference type="EMBL" id="CP060636">
    <property type="protein sequence ID" value="QNM11331.1"/>
    <property type="molecule type" value="Genomic_DNA"/>
</dbReference>
<dbReference type="Gene3D" id="3.30.110.170">
    <property type="entry name" value="Protein of unknown function (DUF541), domain 1"/>
    <property type="match status" value="1"/>
</dbReference>
<proteinExistence type="predicted"/>
<protein>
    <submittedName>
        <fullName evidence="1">SIMPL domain-containing protein</fullName>
    </submittedName>
</protein>
<dbReference type="InterPro" id="IPR007497">
    <property type="entry name" value="SIMPL/DUF541"/>
</dbReference>
<accession>A0A7G9GKJ9</accession>
<name>A0A7G9GKJ9_9FIRM</name>
<keyword evidence="2" id="KW-1185">Reference proteome</keyword>